<dbReference type="EMBL" id="SSFO01000306">
    <property type="protein sequence ID" value="TXI27395.1"/>
    <property type="molecule type" value="Genomic_DNA"/>
</dbReference>
<comment type="caution">
    <text evidence="2">The sequence shown here is derived from an EMBL/GenBank/DDBJ whole genome shotgun (WGS) entry which is preliminary data.</text>
</comment>
<keyword evidence="1" id="KW-0732">Signal</keyword>
<evidence type="ECO:0000313" key="3">
    <source>
        <dbReference type="Proteomes" id="UP000321110"/>
    </source>
</evidence>
<organism evidence="2 3">
    <name type="scientific">Aquipseudomonas alcaligenes</name>
    <name type="common">Pseudomonas alcaligenes</name>
    <dbReference type="NCBI Taxonomy" id="43263"/>
    <lineage>
        <taxon>Bacteria</taxon>
        <taxon>Pseudomonadati</taxon>
        <taxon>Pseudomonadota</taxon>
        <taxon>Gammaproteobacteria</taxon>
        <taxon>Pseudomonadales</taxon>
        <taxon>Pseudomonadaceae</taxon>
        <taxon>Aquipseudomonas</taxon>
    </lineage>
</organism>
<name>A0A5C7VRX5_AQUAC</name>
<reference evidence="2 3" key="1">
    <citation type="submission" date="2018-09" db="EMBL/GenBank/DDBJ databases">
        <title>Metagenome Assembled Genomes from an Advanced Water Purification Facility.</title>
        <authorList>
            <person name="Stamps B.W."/>
            <person name="Spear J.R."/>
        </authorList>
    </citation>
    <scope>NUCLEOTIDE SEQUENCE [LARGE SCALE GENOMIC DNA]</scope>
    <source>
        <strain evidence="2">Bin_52_1</strain>
    </source>
</reference>
<protein>
    <recommendedName>
        <fullName evidence="4">Lipoprotein</fullName>
    </recommendedName>
</protein>
<sequence>MRTPLLLSLLALGACASPLPQPDAGKAWVDLYATAGYTLMAHRLDDQRWPDGRYFQVAPGAHQLDVRFQFEVAGGGGGDEFNGEPLQMTCHLRFAYDGFAAGQRYRIEARPLQYKAQGWLYGADRQVLARAKVLRCNTFGDGMLPPLPLGEGQG</sequence>
<evidence type="ECO:0000256" key="1">
    <source>
        <dbReference type="SAM" id="SignalP"/>
    </source>
</evidence>
<dbReference type="PROSITE" id="PS51257">
    <property type="entry name" value="PROKAR_LIPOPROTEIN"/>
    <property type="match status" value="1"/>
</dbReference>
<feature type="signal peptide" evidence="1">
    <location>
        <begin position="1"/>
        <end position="16"/>
    </location>
</feature>
<evidence type="ECO:0000313" key="2">
    <source>
        <dbReference type="EMBL" id="TXI27395.1"/>
    </source>
</evidence>
<gene>
    <name evidence="2" type="ORF">E6Q69_18030</name>
</gene>
<evidence type="ECO:0008006" key="4">
    <source>
        <dbReference type="Google" id="ProtNLM"/>
    </source>
</evidence>
<accession>A0A5C7VRX5</accession>
<dbReference type="AlphaFoldDB" id="A0A5C7VRX5"/>
<proteinExistence type="predicted"/>
<feature type="chain" id="PRO_5022978353" description="Lipoprotein" evidence="1">
    <location>
        <begin position="17"/>
        <end position="154"/>
    </location>
</feature>
<dbReference type="Proteomes" id="UP000321110">
    <property type="component" value="Unassembled WGS sequence"/>
</dbReference>